<feature type="non-terminal residue" evidence="2">
    <location>
        <position position="1"/>
    </location>
</feature>
<dbReference type="InterPro" id="IPR004170">
    <property type="entry name" value="WWE_dom"/>
</dbReference>
<feature type="domain" description="WWE" evidence="1">
    <location>
        <begin position="8"/>
        <end position="84"/>
    </location>
</feature>
<sequence>MFERSTPSYSNSAMREFQLSSIWEYEDEKENVWIKYEDDINIRIERAYIRKPTGKTIVKYNKGTYIICFTKMTQLNTSSGKELN</sequence>
<evidence type="ECO:0000313" key="3">
    <source>
        <dbReference type="Proteomes" id="UP000266721"/>
    </source>
</evidence>
<comment type="caution">
    <text evidence="2">The sequence shown here is derived from an EMBL/GenBank/DDBJ whole genome shotgun (WGS) entry which is preliminary data.</text>
</comment>
<dbReference type="Pfam" id="PF02825">
    <property type="entry name" value="WWE"/>
    <property type="match status" value="1"/>
</dbReference>
<dbReference type="Proteomes" id="UP000266721">
    <property type="component" value="Unassembled WGS sequence"/>
</dbReference>
<name>A0A3L5TWG7_MYTGA</name>
<accession>A0A3L5TWG7</accession>
<keyword evidence="3" id="KW-1185">Reference proteome</keyword>
<organism evidence="2 3">
    <name type="scientific">Mytilus galloprovincialis</name>
    <name type="common">Mediterranean mussel</name>
    <dbReference type="NCBI Taxonomy" id="29158"/>
    <lineage>
        <taxon>Eukaryota</taxon>
        <taxon>Metazoa</taxon>
        <taxon>Spiralia</taxon>
        <taxon>Lophotrochozoa</taxon>
        <taxon>Mollusca</taxon>
        <taxon>Bivalvia</taxon>
        <taxon>Autobranchia</taxon>
        <taxon>Pteriomorphia</taxon>
        <taxon>Mytilida</taxon>
        <taxon>Mytiloidea</taxon>
        <taxon>Mytilidae</taxon>
        <taxon>Mytilinae</taxon>
        <taxon>Mytilus</taxon>
    </lineage>
</organism>
<reference evidence="2 3" key="1">
    <citation type="journal article" date="2016" name="PLoS ONE">
        <title>A First Insight into the Genome of the Filter-Feeder Mussel Mytilus galloprovincialis.</title>
        <authorList>
            <person name="Murgarella M."/>
            <person name="Puiu D."/>
            <person name="Novoa B."/>
            <person name="Figueras A."/>
            <person name="Posada D."/>
            <person name="Canchaya C."/>
        </authorList>
    </citation>
    <scope>NUCLEOTIDE SEQUENCE [LARGE SCALE GENOMIC DNA]</scope>
    <source>
        <tissue evidence="2">Muscle</tissue>
    </source>
</reference>
<protein>
    <recommendedName>
        <fullName evidence="1">WWE domain-containing protein</fullName>
    </recommendedName>
</protein>
<proteinExistence type="predicted"/>
<evidence type="ECO:0000313" key="2">
    <source>
        <dbReference type="EMBL" id="OPL33755.1"/>
    </source>
</evidence>
<dbReference type="PROSITE" id="PS50918">
    <property type="entry name" value="WWE"/>
    <property type="match status" value="1"/>
</dbReference>
<evidence type="ECO:0000259" key="1">
    <source>
        <dbReference type="PROSITE" id="PS50918"/>
    </source>
</evidence>
<dbReference type="SUPFAM" id="SSF117839">
    <property type="entry name" value="WWE domain"/>
    <property type="match status" value="1"/>
</dbReference>
<gene>
    <name evidence="2" type="ORF">AM593_00221</name>
</gene>
<dbReference type="AlphaFoldDB" id="A0A3L5TWG7"/>
<dbReference type="InterPro" id="IPR037197">
    <property type="entry name" value="WWE_dom_sf"/>
</dbReference>
<dbReference type="EMBL" id="KV581617">
    <property type="protein sequence ID" value="OPL33755.1"/>
    <property type="molecule type" value="Genomic_DNA"/>
</dbReference>
<dbReference type="Gene3D" id="3.30.720.50">
    <property type="match status" value="1"/>
</dbReference>